<proteinExistence type="predicted"/>
<dbReference type="AlphaFoldDB" id="A0AAX4J942"/>
<dbReference type="Pfam" id="PF07716">
    <property type="entry name" value="bZIP_2"/>
    <property type="match status" value="1"/>
</dbReference>
<dbReference type="GO" id="GO:0003700">
    <property type="term" value="F:DNA-binding transcription factor activity"/>
    <property type="evidence" value="ECO:0007669"/>
    <property type="project" value="InterPro"/>
</dbReference>
<keyword evidence="1" id="KW-0175">Coiled coil</keyword>
<protein>
    <recommendedName>
        <fullName evidence="2">BZIP domain-containing protein</fullName>
    </recommendedName>
</protein>
<keyword evidence="4" id="KW-1185">Reference proteome</keyword>
<dbReference type="KEGG" id="vnx:VNE69_02021"/>
<evidence type="ECO:0000256" key="1">
    <source>
        <dbReference type="SAM" id="Coils"/>
    </source>
</evidence>
<accession>A0AAX4J942</accession>
<feature type="domain" description="BZIP" evidence="2">
    <location>
        <begin position="12"/>
        <end position="54"/>
    </location>
</feature>
<dbReference type="InterPro" id="IPR004827">
    <property type="entry name" value="bZIP"/>
</dbReference>
<reference evidence="3" key="1">
    <citation type="journal article" date="2024" name="BMC Genomics">
        <title>Functional annotation of a divergent genome using sequence and structure-based similarity.</title>
        <authorList>
            <person name="Svedberg D."/>
            <person name="Winiger R.R."/>
            <person name="Berg A."/>
            <person name="Sharma H."/>
            <person name="Tellgren-Roth C."/>
            <person name="Debrunner-Vossbrinck B.A."/>
            <person name="Vossbrinck C.R."/>
            <person name="Barandun J."/>
        </authorList>
    </citation>
    <scope>NUCLEOTIDE SEQUENCE</scope>
    <source>
        <strain evidence="3">Illinois isolate</strain>
    </source>
</reference>
<gene>
    <name evidence="3" type="ORF">VNE69_02021</name>
</gene>
<dbReference type="InterPro" id="IPR046347">
    <property type="entry name" value="bZIP_sf"/>
</dbReference>
<feature type="coiled-coil region" evidence="1">
    <location>
        <begin position="11"/>
        <end position="48"/>
    </location>
</feature>
<name>A0AAX4J942_9MICR</name>
<dbReference type="SUPFAM" id="SSF57959">
    <property type="entry name" value="Leucine zipper domain"/>
    <property type="match status" value="1"/>
</dbReference>
<dbReference type="RefSeq" id="XP_065328639.1">
    <property type="nucleotide sequence ID" value="XM_065472567.1"/>
</dbReference>
<evidence type="ECO:0000259" key="2">
    <source>
        <dbReference type="Pfam" id="PF07716"/>
    </source>
</evidence>
<dbReference type="Proteomes" id="UP001334084">
    <property type="component" value="Chromosome 2"/>
</dbReference>
<dbReference type="Gene3D" id="1.20.5.170">
    <property type="match status" value="1"/>
</dbReference>
<sequence length="78" mass="9342">MENYKKSQVILRNRLAAKKSAEKKKQELEKLRHENDFLRLQNKLLLQKIYNLEKSPSLPTFEQVQYLYGHKLRKVSLG</sequence>
<organism evidence="3 4">
    <name type="scientific">Vairimorpha necatrix</name>
    <dbReference type="NCBI Taxonomy" id="6039"/>
    <lineage>
        <taxon>Eukaryota</taxon>
        <taxon>Fungi</taxon>
        <taxon>Fungi incertae sedis</taxon>
        <taxon>Microsporidia</taxon>
        <taxon>Nosematidae</taxon>
        <taxon>Vairimorpha</taxon>
    </lineage>
</organism>
<evidence type="ECO:0000313" key="3">
    <source>
        <dbReference type="EMBL" id="WUR02494.1"/>
    </source>
</evidence>
<evidence type="ECO:0000313" key="4">
    <source>
        <dbReference type="Proteomes" id="UP001334084"/>
    </source>
</evidence>
<dbReference type="GeneID" id="90540311"/>
<dbReference type="EMBL" id="CP142727">
    <property type="protein sequence ID" value="WUR02494.1"/>
    <property type="molecule type" value="Genomic_DNA"/>
</dbReference>